<keyword evidence="3" id="KW-1185">Reference proteome</keyword>
<dbReference type="GO" id="GO:0016758">
    <property type="term" value="F:hexosyltransferase activity"/>
    <property type="evidence" value="ECO:0007669"/>
    <property type="project" value="UniProtKB-ARBA"/>
</dbReference>
<reference evidence="2 3" key="1">
    <citation type="submission" date="2016-01" db="EMBL/GenBank/DDBJ databases">
        <title>The new phylogeny of the genus Mycobacterium.</title>
        <authorList>
            <person name="Tarcisio F."/>
            <person name="Conor M."/>
            <person name="Antonella G."/>
            <person name="Elisabetta G."/>
            <person name="Giulia F.S."/>
            <person name="Sara T."/>
            <person name="Anna F."/>
            <person name="Clotilde B."/>
            <person name="Roberto B."/>
            <person name="Veronica D.S."/>
            <person name="Fabio R."/>
            <person name="Monica P."/>
            <person name="Olivier J."/>
            <person name="Enrico T."/>
            <person name="Nicola S."/>
        </authorList>
    </citation>
    <scope>NUCLEOTIDE SEQUENCE [LARGE SCALE GENOMIC DNA]</scope>
    <source>
        <strain evidence="2 3">DSM 45176</strain>
    </source>
</reference>
<dbReference type="Pfam" id="PF00535">
    <property type="entry name" value="Glycos_transf_2"/>
    <property type="match status" value="1"/>
</dbReference>
<dbReference type="EMBL" id="LQPQ01000178">
    <property type="protein sequence ID" value="ORW67793.1"/>
    <property type="molecule type" value="Genomic_DNA"/>
</dbReference>
<evidence type="ECO:0000313" key="2">
    <source>
        <dbReference type="EMBL" id="ORW67793.1"/>
    </source>
</evidence>
<dbReference type="STRING" id="486698.AWC22_27430"/>
<evidence type="ECO:0000313" key="3">
    <source>
        <dbReference type="Proteomes" id="UP000193087"/>
    </source>
</evidence>
<dbReference type="InterPro" id="IPR029044">
    <property type="entry name" value="Nucleotide-diphossugar_trans"/>
</dbReference>
<dbReference type="PANTHER" id="PTHR22916:SF3">
    <property type="entry name" value="UDP-GLCNAC:BETAGAL BETA-1,3-N-ACETYLGLUCOSAMINYLTRANSFERASE-LIKE PROTEIN 1"/>
    <property type="match status" value="1"/>
</dbReference>
<dbReference type="RefSeq" id="WP_085252268.1">
    <property type="nucleotide sequence ID" value="NZ_CAJMWJ010000001.1"/>
</dbReference>
<gene>
    <name evidence="2" type="ORF">AWC22_27430</name>
</gene>
<dbReference type="GeneID" id="93494473"/>
<dbReference type="Gene3D" id="3.90.550.10">
    <property type="entry name" value="Spore Coat Polysaccharide Biosynthesis Protein SpsA, Chain A"/>
    <property type="match status" value="1"/>
</dbReference>
<keyword evidence="2" id="KW-0808">Transferase</keyword>
<dbReference type="Proteomes" id="UP000193087">
    <property type="component" value="Unassembled WGS sequence"/>
</dbReference>
<dbReference type="PANTHER" id="PTHR22916">
    <property type="entry name" value="GLYCOSYLTRANSFERASE"/>
    <property type="match status" value="1"/>
</dbReference>
<accession>A0A1X2BVZ5</accession>
<comment type="caution">
    <text evidence="2">The sequence shown here is derived from an EMBL/GenBank/DDBJ whole genome shotgun (WGS) entry which is preliminary data.</text>
</comment>
<dbReference type="InterPro" id="IPR001173">
    <property type="entry name" value="Glyco_trans_2-like"/>
</dbReference>
<dbReference type="OrthoDB" id="9788101at2"/>
<proteinExistence type="predicted"/>
<organism evidence="2 3">
    <name type="scientific">Mycobacterium riyadhense</name>
    <dbReference type="NCBI Taxonomy" id="486698"/>
    <lineage>
        <taxon>Bacteria</taxon>
        <taxon>Bacillati</taxon>
        <taxon>Actinomycetota</taxon>
        <taxon>Actinomycetes</taxon>
        <taxon>Mycobacteriales</taxon>
        <taxon>Mycobacteriaceae</taxon>
        <taxon>Mycobacterium</taxon>
    </lineage>
</organism>
<sequence length="239" mass="26966">MVATPLFSIIVPTFNVAGTIRACLDSITSQTWTDYELVVIDGGSTDGSLDLAKSYEPSLDGRLVLHSGPDDGVYDAMNNGVRMANGTWVFFIGADDTLYEPETLARVAGFIGDHTSSDLVYGDVIMRSTSSRYAGVFDVDRLLFEQNICHQAIFYRRKLFETIGPYNLRYRMWADWDFNIRCFSNPALVTRYMDIVVANYNDLSGLSTNVDEEFKKRSPRFVGALMLELFRRKLPTRGK</sequence>
<dbReference type="AlphaFoldDB" id="A0A1X2BVZ5"/>
<dbReference type="CDD" id="cd06433">
    <property type="entry name" value="GT_2_WfgS_like"/>
    <property type="match status" value="1"/>
</dbReference>
<evidence type="ECO:0000259" key="1">
    <source>
        <dbReference type="Pfam" id="PF00535"/>
    </source>
</evidence>
<feature type="domain" description="Glycosyltransferase 2-like" evidence="1">
    <location>
        <begin position="8"/>
        <end position="116"/>
    </location>
</feature>
<name>A0A1X2BVZ5_9MYCO</name>
<protein>
    <submittedName>
        <fullName evidence="2">Glycosyltransferase</fullName>
    </submittedName>
</protein>
<dbReference type="SUPFAM" id="SSF53448">
    <property type="entry name" value="Nucleotide-diphospho-sugar transferases"/>
    <property type="match status" value="1"/>
</dbReference>